<dbReference type="SUPFAM" id="SSF51120">
    <property type="entry name" value="beta-Roll"/>
    <property type="match status" value="1"/>
</dbReference>
<dbReference type="InterPro" id="IPR011049">
    <property type="entry name" value="Serralysin-like_metalloprot_C"/>
</dbReference>
<gene>
    <name evidence="3" type="ORF">SAMN04488103_102523</name>
</gene>
<reference evidence="3 4" key="1">
    <citation type="submission" date="2016-10" db="EMBL/GenBank/DDBJ databases">
        <authorList>
            <person name="de Groot N.N."/>
        </authorList>
    </citation>
    <scope>NUCLEOTIDE SEQUENCE [LARGE SCALE GENOMIC DNA]</scope>
    <source>
        <strain evidence="3 4">DSM 3857</strain>
    </source>
</reference>
<dbReference type="Proteomes" id="UP000198761">
    <property type="component" value="Unassembled WGS sequence"/>
</dbReference>
<comment type="subcellular location">
    <subcellularLocation>
        <location evidence="1">Secreted</location>
    </subcellularLocation>
</comment>
<evidence type="ECO:0000313" key="4">
    <source>
        <dbReference type="Proteomes" id="UP000198761"/>
    </source>
</evidence>
<evidence type="ECO:0000256" key="2">
    <source>
        <dbReference type="ARBA" id="ARBA00022525"/>
    </source>
</evidence>
<dbReference type="InterPro" id="IPR018511">
    <property type="entry name" value="Hemolysin-typ_Ca-bd_CS"/>
</dbReference>
<dbReference type="PANTHER" id="PTHR38340:SF1">
    <property type="entry name" value="S-LAYER PROTEIN"/>
    <property type="match status" value="1"/>
</dbReference>
<sequence length="457" mass="48840">MTLADDLIAEISFKNMTAAQVGKVKGIISMLCESDTFSSLAGKYLSKITLTDILFSFTTKQDSFFIYERPISEFLVRTPHVYINPNNENRAYLGLNGEVSGYSLTHIIAHEMLHVFGIRDKVHNGGDIDNLGTGNGFDLMGNTVRITNSVLAEIETLDDIPRGAYTGVGSFGVDRINFSKEVFEFELREFLRLNAGQGGGYVPPPSEFDFAIFVPLDSTQISTTGRGNQSDYIVTDNQSVTVQADIGNDLITTGLGDDTVYGGGDNDFISSSAGLDNIYGGSGDDMMFSSHGSDTVWGGDGFDTITGGGSSDILYGEGQGDIIHGGSNSDTLFGGNDWDHLQGDSGSDVIYGGIGADQIYGGHGSDMLFGGTGADTFHFGKSAAGSRDTIADFLVGIDKIAIDDGAVEVKGYKSGGQSSLLVEMDDGSEILIIGIKYSINFDFDVLYEDMWSPPFFS</sequence>
<evidence type="ECO:0000256" key="1">
    <source>
        <dbReference type="ARBA" id="ARBA00004613"/>
    </source>
</evidence>
<dbReference type="PANTHER" id="PTHR38340">
    <property type="entry name" value="S-LAYER PROTEIN"/>
    <property type="match status" value="1"/>
</dbReference>
<dbReference type="RefSeq" id="WP_139201537.1">
    <property type="nucleotide sequence ID" value="NZ_FOCE01000002.1"/>
</dbReference>
<dbReference type="InterPro" id="IPR001343">
    <property type="entry name" value="Hemolysn_Ca-bd"/>
</dbReference>
<dbReference type="Pfam" id="PF00353">
    <property type="entry name" value="HemolysinCabind"/>
    <property type="match status" value="3"/>
</dbReference>
<protein>
    <submittedName>
        <fullName evidence="3">Hemolysin-type calcium-binding repeat-containing protein</fullName>
    </submittedName>
</protein>
<dbReference type="EMBL" id="FOCE01000002">
    <property type="protein sequence ID" value="SEM94785.1"/>
    <property type="molecule type" value="Genomic_DNA"/>
</dbReference>
<dbReference type="PRINTS" id="PR00313">
    <property type="entry name" value="CABNDNGRPT"/>
</dbReference>
<keyword evidence="4" id="KW-1185">Reference proteome</keyword>
<evidence type="ECO:0000313" key="3">
    <source>
        <dbReference type="EMBL" id="SEM94785.1"/>
    </source>
</evidence>
<name>A0A1H8CIB3_9RHOB</name>
<dbReference type="STRING" id="933059.SAMN04488103_102523"/>
<dbReference type="PROSITE" id="PS00330">
    <property type="entry name" value="HEMOLYSIN_CALCIUM"/>
    <property type="match status" value="3"/>
</dbReference>
<keyword evidence="2" id="KW-0964">Secreted</keyword>
<dbReference type="GO" id="GO:0005509">
    <property type="term" value="F:calcium ion binding"/>
    <property type="evidence" value="ECO:0007669"/>
    <property type="project" value="InterPro"/>
</dbReference>
<dbReference type="AlphaFoldDB" id="A0A1H8CIB3"/>
<accession>A0A1H8CIB3</accession>
<dbReference type="InterPro" id="IPR050557">
    <property type="entry name" value="RTX_toxin/Mannuronan_C5-epim"/>
</dbReference>
<organism evidence="3 4">
    <name type="scientific">Gemmobacter aquatilis</name>
    <dbReference type="NCBI Taxonomy" id="933059"/>
    <lineage>
        <taxon>Bacteria</taxon>
        <taxon>Pseudomonadati</taxon>
        <taxon>Pseudomonadota</taxon>
        <taxon>Alphaproteobacteria</taxon>
        <taxon>Rhodobacterales</taxon>
        <taxon>Paracoccaceae</taxon>
        <taxon>Gemmobacter</taxon>
    </lineage>
</organism>
<dbReference type="OrthoDB" id="733404at2"/>
<dbReference type="GO" id="GO:0005576">
    <property type="term" value="C:extracellular region"/>
    <property type="evidence" value="ECO:0007669"/>
    <property type="project" value="UniProtKB-SubCell"/>
</dbReference>
<proteinExistence type="predicted"/>
<dbReference type="Gene3D" id="2.150.10.10">
    <property type="entry name" value="Serralysin-like metalloprotease, C-terminal"/>
    <property type="match status" value="2"/>
</dbReference>